<dbReference type="OrthoDB" id="9781413at2"/>
<protein>
    <submittedName>
        <fullName evidence="3">Hydrolase</fullName>
    </submittedName>
</protein>
<dbReference type="InterPro" id="IPR023214">
    <property type="entry name" value="HAD_sf"/>
</dbReference>
<dbReference type="SFLD" id="SFLDG01140">
    <property type="entry name" value="C2.B:_Phosphomannomutase_and_P"/>
    <property type="match status" value="1"/>
</dbReference>
<dbReference type="Proteomes" id="UP000256520">
    <property type="component" value="Unassembled WGS sequence"/>
</dbReference>
<dbReference type="InterPro" id="IPR006380">
    <property type="entry name" value="SPP-like_dom"/>
</dbReference>
<dbReference type="NCBIfam" id="TIGR01482">
    <property type="entry name" value="SPP-subfamily"/>
    <property type="match status" value="1"/>
</dbReference>
<dbReference type="Pfam" id="PF05116">
    <property type="entry name" value="S6PP"/>
    <property type="match status" value="1"/>
</dbReference>
<dbReference type="PANTHER" id="PTHR46521:SF4">
    <property type="entry name" value="SUCROSE-PHOSPHATASE 2-RELATED"/>
    <property type="match status" value="1"/>
</dbReference>
<feature type="domain" description="Sucrose phosphatase-like" evidence="2">
    <location>
        <begin position="1"/>
        <end position="231"/>
    </location>
</feature>
<keyword evidence="4" id="KW-1185">Reference proteome</keyword>
<keyword evidence="1 3" id="KW-0378">Hydrolase</keyword>
<dbReference type="PANTHER" id="PTHR46521">
    <property type="entry name" value="SUCROSE-PHOSPHATASE 2-RELATED"/>
    <property type="match status" value="1"/>
</dbReference>
<accession>A0A3D8PNB3</accession>
<comment type="caution">
    <text evidence="3">The sequence shown here is derived from an EMBL/GenBank/DDBJ whole genome shotgun (WGS) entry which is preliminary data.</text>
</comment>
<gene>
    <name evidence="3" type="ORF">CWR45_11945</name>
</gene>
<dbReference type="SUPFAM" id="SSF56784">
    <property type="entry name" value="HAD-like"/>
    <property type="match status" value="1"/>
</dbReference>
<dbReference type="Gene3D" id="3.40.50.1000">
    <property type="entry name" value="HAD superfamily/HAD-like"/>
    <property type="match status" value="1"/>
</dbReference>
<proteinExistence type="predicted"/>
<dbReference type="AlphaFoldDB" id="A0A3D8PNB3"/>
<dbReference type="EMBL" id="PIOD01000012">
    <property type="protein sequence ID" value="RDW17464.1"/>
    <property type="molecule type" value="Genomic_DNA"/>
</dbReference>
<dbReference type="SFLD" id="SFLDS00003">
    <property type="entry name" value="Haloacid_Dehalogenase"/>
    <property type="match status" value="1"/>
</dbReference>
<dbReference type="GO" id="GO:0016791">
    <property type="term" value="F:phosphatase activity"/>
    <property type="evidence" value="ECO:0007669"/>
    <property type="project" value="UniProtKB-ARBA"/>
</dbReference>
<dbReference type="InterPro" id="IPR051518">
    <property type="entry name" value="Sucrose_Phosphatase"/>
</dbReference>
<reference evidence="4" key="1">
    <citation type="submission" date="2017-11" db="EMBL/GenBank/DDBJ databases">
        <authorList>
            <person name="Zhu W."/>
        </authorList>
    </citation>
    <scope>NUCLEOTIDE SEQUENCE [LARGE SCALE GENOMIC DNA]</scope>
    <source>
        <strain evidence="4">CAU 1051</strain>
    </source>
</reference>
<dbReference type="Gene3D" id="3.90.1070.10">
    <property type="match status" value="1"/>
</dbReference>
<dbReference type="InterPro" id="IPR006379">
    <property type="entry name" value="HAD-SF_hydro_IIB"/>
</dbReference>
<name>A0A3D8PNB3_9BACI</name>
<dbReference type="InterPro" id="IPR036412">
    <property type="entry name" value="HAD-like_sf"/>
</dbReference>
<evidence type="ECO:0000256" key="1">
    <source>
        <dbReference type="ARBA" id="ARBA00022801"/>
    </source>
</evidence>
<organism evidence="3 4">
    <name type="scientific">Oceanobacillus chungangensis</name>
    <dbReference type="NCBI Taxonomy" id="1229152"/>
    <lineage>
        <taxon>Bacteria</taxon>
        <taxon>Bacillati</taxon>
        <taxon>Bacillota</taxon>
        <taxon>Bacilli</taxon>
        <taxon>Bacillales</taxon>
        <taxon>Bacillaceae</taxon>
        <taxon>Oceanobacillus</taxon>
    </lineage>
</organism>
<dbReference type="NCBIfam" id="TIGR01484">
    <property type="entry name" value="HAD-SF-IIB"/>
    <property type="match status" value="1"/>
</dbReference>
<evidence type="ECO:0000259" key="2">
    <source>
        <dbReference type="Pfam" id="PF05116"/>
    </source>
</evidence>
<dbReference type="SFLD" id="SFLDG01141">
    <property type="entry name" value="C2.B.1:_Sucrose_Phosphatase_Li"/>
    <property type="match status" value="1"/>
</dbReference>
<evidence type="ECO:0000313" key="3">
    <source>
        <dbReference type="EMBL" id="RDW17464.1"/>
    </source>
</evidence>
<sequence length="239" mass="26469">MLATDLDGTLVGDPTALKELIGYYEGLPYEVNLVYITGRYRSSALSLIQSEGLPKPTVLVTDVGTSIYTGSEMDLDKEWEGMMKRNWEPEAIREVASRFPSISLQQLPDDRRVSFEVKDDPEAVEDFKLALDEAGITHKFIYSSGRDIDILPKGSGKGQALHYVVEKYAGIETKILVAGDSGNDLDMLTLGYPSVIVANAQKELAECKENPKIFHATKDCAGGIHEAWLHFYGEMAKQF</sequence>
<evidence type="ECO:0000313" key="4">
    <source>
        <dbReference type="Proteomes" id="UP000256520"/>
    </source>
</evidence>